<keyword evidence="3" id="KW-0175">Coiled coil</keyword>
<feature type="domain" description="Methyl-accepting transducer" evidence="4">
    <location>
        <begin position="174"/>
        <end position="360"/>
    </location>
</feature>
<gene>
    <name evidence="5" type="ordered locus">Nham_0354</name>
</gene>
<dbReference type="KEGG" id="nha:Nham_0354"/>
<dbReference type="PANTHER" id="PTHR32089:SF112">
    <property type="entry name" value="LYSOZYME-LIKE PROTEIN-RELATED"/>
    <property type="match status" value="1"/>
</dbReference>
<dbReference type="SUPFAM" id="SSF58104">
    <property type="entry name" value="Methyl-accepting chemotaxis protein (MCP) signaling domain"/>
    <property type="match status" value="1"/>
</dbReference>
<dbReference type="HOGENOM" id="CLU_000445_21_4_5"/>
<dbReference type="Gene3D" id="1.10.490.10">
    <property type="entry name" value="Globins"/>
    <property type="match status" value="1"/>
</dbReference>
<dbReference type="SUPFAM" id="SSF46458">
    <property type="entry name" value="Globin-like"/>
    <property type="match status" value="1"/>
</dbReference>
<evidence type="ECO:0000313" key="6">
    <source>
        <dbReference type="Proteomes" id="UP000001953"/>
    </source>
</evidence>
<organism evidence="5 6">
    <name type="scientific">Nitrobacter hamburgensis (strain DSM 10229 / NCIMB 13809 / X14)</name>
    <dbReference type="NCBI Taxonomy" id="323097"/>
    <lineage>
        <taxon>Bacteria</taxon>
        <taxon>Pseudomonadati</taxon>
        <taxon>Pseudomonadota</taxon>
        <taxon>Alphaproteobacteria</taxon>
        <taxon>Hyphomicrobiales</taxon>
        <taxon>Nitrobacteraceae</taxon>
        <taxon>Nitrobacter</taxon>
    </lineage>
</organism>
<reference evidence="5 6" key="1">
    <citation type="submission" date="2006-03" db="EMBL/GenBank/DDBJ databases">
        <title>Complete sequence of chromosome of Nitrobacter hamburgensis X14.</title>
        <authorList>
            <consortium name="US DOE Joint Genome Institute"/>
            <person name="Copeland A."/>
            <person name="Lucas S."/>
            <person name="Lapidus A."/>
            <person name="Barry K."/>
            <person name="Detter J.C."/>
            <person name="Glavina del Rio T."/>
            <person name="Hammon N."/>
            <person name="Israni S."/>
            <person name="Dalin E."/>
            <person name="Tice H."/>
            <person name="Pitluck S."/>
            <person name="Chain P."/>
            <person name="Malfatti S."/>
            <person name="Shin M."/>
            <person name="Vergez L."/>
            <person name="Schmutz J."/>
            <person name="Larimer F."/>
            <person name="Land M."/>
            <person name="Hauser L."/>
            <person name="Kyrpides N."/>
            <person name="Ivanova N."/>
            <person name="Ward B."/>
            <person name="Arp D."/>
            <person name="Klotz M."/>
            <person name="Stein L."/>
            <person name="O'Mullan G."/>
            <person name="Starkenburg S."/>
            <person name="Sayavedra L."/>
            <person name="Poret-Peterson A.T."/>
            <person name="Gentry M.E."/>
            <person name="Bruce D."/>
            <person name="Richardson P."/>
        </authorList>
    </citation>
    <scope>NUCLEOTIDE SEQUENCE [LARGE SCALE GENOMIC DNA]</scope>
    <source>
        <strain evidence="6">DSM 10229 / NCIMB 13809 / X14</strain>
    </source>
</reference>
<dbReference type="InterPro" id="IPR044398">
    <property type="entry name" value="Globin-sensor_dom"/>
</dbReference>
<dbReference type="CDD" id="cd01068">
    <property type="entry name" value="globin_sensor"/>
    <property type="match status" value="1"/>
</dbReference>
<dbReference type="GO" id="GO:0016020">
    <property type="term" value="C:membrane"/>
    <property type="evidence" value="ECO:0007669"/>
    <property type="project" value="InterPro"/>
</dbReference>
<dbReference type="Pfam" id="PF00015">
    <property type="entry name" value="MCPsignal"/>
    <property type="match status" value="1"/>
</dbReference>
<evidence type="ECO:0000256" key="1">
    <source>
        <dbReference type="ARBA" id="ARBA00023224"/>
    </source>
</evidence>
<dbReference type="Gene3D" id="1.10.287.950">
    <property type="entry name" value="Methyl-accepting chemotaxis protein"/>
    <property type="match status" value="1"/>
</dbReference>
<evidence type="ECO:0000256" key="3">
    <source>
        <dbReference type="SAM" id="Coils"/>
    </source>
</evidence>
<dbReference type="PANTHER" id="PTHR32089">
    <property type="entry name" value="METHYL-ACCEPTING CHEMOTAXIS PROTEIN MCPB"/>
    <property type="match status" value="1"/>
</dbReference>
<dbReference type="eggNOG" id="COG0840">
    <property type="taxonomic scope" value="Bacteria"/>
</dbReference>
<dbReference type="InterPro" id="IPR009050">
    <property type="entry name" value="Globin-like_sf"/>
</dbReference>
<evidence type="ECO:0000256" key="2">
    <source>
        <dbReference type="PROSITE-ProRule" id="PRU00284"/>
    </source>
</evidence>
<evidence type="ECO:0000259" key="4">
    <source>
        <dbReference type="PROSITE" id="PS50111"/>
    </source>
</evidence>
<dbReference type="AlphaFoldDB" id="Q1QR97"/>
<dbReference type="Proteomes" id="UP000001953">
    <property type="component" value="Chromosome"/>
</dbReference>
<evidence type="ECO:0000313" key="5">
    <source>
        <dbReference type="EMBL" id="ABE61250.1"/>
    </source>
</evidence>
<dbReference type="InterPro" id="IPR012292">
    <property type="entry name" value="Globin/Proto"/>
</dbReference>
<dbReference type="Pfam" id="PF11563">
    <property type="entry name" value="Protoglobin"/>
    <property type="match status" value="1"/>
</dbReference>
<keyword evidence="6" id="KW-1185">Reference proteome</keyword>
<keyword evidence="1 2" id="KW-0807">Transducer</keyword>
<dbReference type="GO" id="GO:0020037">
    <property type="term" value="F:heme binding"/>
    <property type="evidence" value="ECO:0007669"/>
    <property type="project" value="InterPro"/>
</dbReference>
<dbReference type="EMBL" id="CP000319">
    <property type="protein sequence ID" value="ABE61250.1"/>
    <property type="molecule type" value="Genomic_DNA"/>
</dbReference>
<protein>
    <submittedName>
        <fullName evidence="5">Methyl-accepting chemotaxis sensory transducer</fullName>
    </submittedName>
</protein>
<proteinExistence type="predicted"/>
<feature type="coiled-coil region" evidence="3">
    <location>
        <begin position="266"/>
        <end position="293"/>
    </location>
</feature>
<dbReference type="InterPro" id="IPR004089">
    <property type="entry name" value="MCPsignal_dom"/>
</dbReference>
<dbReference type="InterPro" id="IPR039379">
    <property type="entry name" value="Protoglobin_sensor_dom"/>
</dbReference>
<dbReference type="PROSITE" id="PS50111">
    <property type="entry name" value="CHEMOTAXIS_TRANSDUC_2"/>
    <property type="match status" value="1"/>
</dbReference>
<dbReference type="GO" id="GO:0019825">
    <property type="term" value="F:oxygen binding"/>
    <property type="evidence" value="ECO:0007669"/>
    <property type="project" value="InterPro"/>
</dbReference>
<dbReference type="STRING" id="323097.Nham_0354"/>
<sequence length="360" mass="39161">MTPADASCLQSLKLRVVGSQDEIINAFYGRILSFPGFKEMIGQTCEREKIDIGQLVAHINEVQFKHWQRFFDGRPDKAFKDFANRIGIAHEKCLLSSDLYVASSAVILGNFLGLALDQHLDDAGQAATVKASLSAIVRMFFLDISHAISAYDNAAARTAFQHVSEPLLNAFEVEVAGDLKSMAGAAEDLNRTVKNIVDVNLGNMQRCRDIVSSIEALTRNLADLAQTTRQIENFVKVITDVSRKTKLLALNAAIEAARSGEYGRGFKVVANEVKALTNEAEKATRDVTRQASEIQDAIDHAIRQVSGSQRLVQEIDAGMTTESESIGAQSAAVSEISTTLAAVSESARGLRERFKTLNAA</sequence>
<name>Q1QR97_NITHX</name>
<accession>Q1QR97</accession>
<dbReference type="GO" id="GO:0007165">
    <property type="term" value="P:signal transduction"/>
    <property type="evidence" value="ECO:0007669"/>
    <property type="project" value="UniProtKB-KW"/>
</dbReference>
<dbReference type="SMART" id="SM00283">
    <property type="entry name" value="MA"/>
    <property type="match status" value="1"/>
</dbReference>